<sequence>MSSSSPPRFSMSPADRQADLDAGYDPLNRLIVTSNRVYLYGVMGEWAENEHEIVREVMKVDGLRPTVLPGCEHPQSYVCTDIIEYETVEQAAKALATWQDGQEWLYDFWTASTVAPGTFPPPLGYAAPRRDLHGPIVDGVPPTAGALYDELIRFGMIEELFVTPGREPDTWLARVAFCAEEAGQALEFEYARGGMLGPFNVFVCVHTARR</sequence>
<proteinExistence type="predicted"/>
<name>A0AAF1BLT0_9TREE</name>
<evidence type="ECO:0000313" key="2">
    <source>
        <dbReference type="Proteomes" id="UP000827549"/>
    </source>
</evidence>
<evidence type="ECO:0000313" key="1">
    <source>
        <dbReference type="EMBL" id="WOO86291.1"/>
    </source>
</evidence>
<organism evidence="1 2">
    <name type="scientific">Vanrija pseudolonga</name>
    <dbReference type="NCBI Taxonomy" id="143232"/>
    <lineage>
        <taxon>Eukaryota</taxon>
        <taxon>Fungi</taxon>
        <taxon>Dikarya</taxon>
        <taxon>Basidiomycota</taxon>
        <taxon>Agaricomycotina</taxon>
        <taxon>Tremellomycetes</taxon>
        <taxon>Trichosporonales</taxon>
        <taxon>Trichosporonaceae</taxon>
        <taxon>Vanrija</taxon>
    </lineage>
</organism>
<dbReference type="AlphaFoldDB" id="A0AAF1BLT0"/>
<dbReference type="RefSeq" id="XP_062632317.1">
    <property type="nucleotide sequence ID" value="XM_062776333.1"/>
</dbReference>
<keyword evidence="2" id="KW-1185">Reference proteome</keyword>
<dbReference type="EMBL" id="CP086720">
    <property type="protein sequence ID" value="WOO86291.1"/>
    <property type="molecule type" value="Genomic_DNA"/>
</dbReference>
<protein>
    <submittedName>
        <fullName evidence="1">Uncharacterized protein</fullName>
    </submittedName>
</protein>
<reference evidence="1" key="1">
    <citation type="submission" date="2023-10" db="EMBL/GenBank/DDBJ databases">
        <authorList>
            <person name="Noh H."/>
        </authorList>
    </citation>
    <scope>NUCLEOTIDE SEQUENCE</scope>
    <source>
        <strain evidence="1">DUCC4014</strain>
    </source>
</reference>
<dbReference type="GeneID" id="87812933"/>
<accession>A0AAF1BLT0</accession>
<dbReference type="Proteomes" id="UP000827549">
    <property type="component" value="Chromosome 7"/>
</dbReference>
<gene>
    <name evidence="1" type="ORF">LOC62_07G009772</name>
</gene>